<dbReference type="SUPFAM" id="SSF159006">
    <property type="entry name" value="YopX-like"/>
    <property type="match status" value="1"/>
</dbReference>
<dbReference type="SMR" id="A0A6M3ZCI7"/>
<feature type="domain" description="YopX protein" evidence="1">
    <location>
        <begin position="5"/>
        <end position="131"/>
    </location>
</feature>
<dbReference type="Gene3D" id="2.10.70.50">
    <property type="match status" value="1"/>
</dbReference>
<dbReference type="Gene3D" id="2.30.30.100">
    <property type="match status" value="1"/>
</dbReference>
<sequence length="134" mass="15194">MNTAYRVWDGEQMHYWDDEGLSLIIKSNGDWTLKRLYTDVLVPVVDSTNRNAALMWGAKVRGKFIYDRSIVKITSDDKESSDVCEVKFSDGVFQVDVSKISADYDVTAVGWVEYATIEVIGDVYQNPELLEGVK</sequence>
<dbReference type="RefSeq" id="WP_004399266.1">
    <property type="nucleotide sequence ID" value="NC_000964.3"/>
</dbReference>
<dbReference type="OrthoDB" id="1809393at2"/>
<name>A0A6M3ZCI7_BACSU</name>
<accession>A0A6M3ZCI7</accession>
<evidence type="ECO:0000313" key="2">
    <source>
        <dbReference type="EMBL" id="QJP88553.1"/>
    </source>
</evidence>
<organism evidence="3">
    <name type="scientific">Bacillus subtilis (strain 168)</name>
    <dbReference type="NCBI Taxonomy" id="224308"/>
    <lineage>
        <taxon>Bacteria</taxon>
        <taxon>Bacillati</taxon>
        <taxon>Bacillota</taxon>
        <taxon>Bacilli</taxon>
        <taxon>Bacillales</taxon>
        <taxon>Bacillaceae</taxon>
        <taxon>Bacillus</taxon>
    </lineage>
</organism>
<dbReference type="InterPro" id="IPR019096">
    <property type="entry name" value="YopX_protein"/>
</dbReference>
<evidence type="ECO:0000313" key="3">
    <source>
        <dbReference type="EMBL" id="QJP88797.1"/>
    </source>
</evidence>
<dbReference type="KEGG" id="bsu:BSU20730"/>
<dbReference type="EMBL" id="CP052842">
    <property type="protein sequence ID" value="QJP88553.1"/>
    <property type="molecule type" value="Genomic_DNA"/>
</dbReference>
<dbReference type="AlphaFoldDB" id="A0A6M3ZCI7"/>
<protein>
    <recommendedName>
        <fullName evidence="1">YopX protein domain-containing protein</fullName>
    </recommendedName>
</protein>
<dbReference type="Pfam" id="PF09643">
    <property type="entry name" value="YopX"/>
    <property type="match status" value="1"/>
</dbReference>
<reference evidence="3" key="1">
    <citation type="submission" date="2020-04" db="EMBL/GenBank/DDBJ databases">
        <title>Phage recombination drives evolution of spore-forming Bacilli.</title>
        <authorList>
            <person name="Dragos A."/>
            <person name="Kovacs A.T."/>
        </authorList>
    </citation>
    <scope>NUCLEOTIDE SEQUENCE</scope>
    <source>
        <strain evidence="3">168</strain>
    </source>
</reference>
<evidence type="ECO:0000259" key="1">
    <source>
        <dbReference type="Pfam" id="PF09643"/>
    </source>
</evidence>
<dbReference type="EMBL" id="CP052842">
    <property type="protein sequence ID" value="QJP88797.1"/>
    <property type="molecule type" value="Genomic_DNA"/>
</dbReference>
<proteinExistence type="predicted"/>
<gene>
    <name evidence="2" type="ORF">HIR78_11165</name>
    <name evidence="3" type="ORF">HIR78_12545</name>
</gene>